<reference evidence="6" key="3">
    <citation type="submission" date="2025-09" db="UniProtKB">
        <authorList>
            <consortium name="Ensembl"/>
        </authorList>
    </citation>
    <scope>IDENTIFICATION</scope>
</reference>
<dbReference type="Gene3D" id="3.30.1740.20">
    <property type="entry name" value="Ribosomal protein S26e"/>
    <property type="match status" value="1"/>
</dbReference>
<dbReference type="Proteomes" id="UP000694395">
    <property type="component" value="Chromosome 7"/>
</dbReference>
<dbReference type="AlphaFoldDB" id="A0A8C7RC94"/>
<proteinExistence type="inferred from homology"/>
<evidence type="ECO:0000256" key="3">
    <source>
        <dbReference type="ARBA" id="ARBA00023274"/>
    </source>
</evidence>
<name>A0A8C7RC94_ONCMY</name>
<evidence type="ECO:0000256" key="2">
    <source>
        <dbReference type="ARBA" id="ARBA00022980"/>
    </source>
</evidence>
<dbReference type="PANTHER" id="PTHR12538:SF0">
    <property type="entry name" value="40S RIBOSOMAL PROTEIN S26"/>
    <property type="match status" value="1"/>
</dbReference>
<dbReference type="Pfam" id="PF01283">
    <property type="entry name" value="Ribosomal_S26e"/>
    <property type="match status" value="1"/>
</dbReference>
<evidence type="ECO:0000256" key="4">
    <source>
        <dbReference type="RuleBase" id="RU363128"/>
    </source>
</evidence>
<dbReference type="PANTHER" id="PTHR12538">
    <property type="entry name" value="40S RIBOSOMAL PROTEIN S26"/>
    <property type="match status" value="1"/>
</dbReference>
<evidence type="ECO:0000256" key="1">
    <source>
        <dbReference type="ARBA" id="ARBA00008596"/>
    </source>
</evidence>
<reference evidence="6" key="2">
    <citation type="submission" date="2025-08" db="UniProtKB">
        <authorList>
            <consortium name="Ensembl"/>
        </authorList>
    </citation>
    <scope>IDENTIFICATION</scope>
</reference>
<protein>
    <recommendedName>
        <fullName evidence="4">40S ribosomal protein S26</fullName>
    </recommendedName>
</protein>
<dbReference type="GO" id="GO:0003729">
    <property type="term" value="F:mRNA binding"/>
    <property type="evidence" value="ECO:0007669"/>
    <property type="project" value="TreeGrafter"/>
</dbReference>
<dbReference type="Ensembl" id="ENSOMYT00000054585.2">
    <property type="protein sequence ID" value="ENSOMYP00000050235.2"/>
    <property type="gene ID" value="ENSOMYG00000022773.2"/>
</dbReference>
<feature type="region of interest" description="Disordered" evidence="5">
    <location>
        <begin position="104"/>
        <end position="126"/>
    </location>
</feature>
<evidence type="ECO:0000313" key="6">
    <source>
        <dbReference type="Ensembl" id="ENSOMYP00000050235.2"/>
    </source>
</evidence>
<dbReference type="GO" id="GO:0006412">
    <property type="term" value="P:translation"/>
    <property type="evidence" value="ECO:0007669"/>
    <property type="project" value="InterPro"/>
</dbReference>
<evidence type="ECO:0000256" key="5">
    <source>
        <dbReference type="SAM" id="MobiDB-lite"/>
    </source>
</evidence>
<comment type="similarity">
    <text evidence="1 4">Belongs to the eukaryotic ribosomal protein eS26 family.</text>
</comment>
<dbReference type="InterPro" id="IPR047864">
    <property type="entry name" value="Ribosomal_eS26_CS"/>
</dbReference>
<evidence type="ECO:0000313" key="7">
    <source>
        <dbReference type="Proteomes" id="UP000694395"/>
    </source>
</evidence>
<accession>A0A8C7RC94</accession>
<dbReference type="InterPro" id="IPR000892">
    <property type="entry name" value="Ribosomal_eS26"/>
</dbReference>
<organism evidence="6 7">
    <name type="scientific">Oncorhynchus mykiss</name>
    <name type="common">Rainbow trout</name>
    <name type="synonym">Salmo gairdneri</name>
    <dbReference type="NCBI Taxonomy" id="8022"/>
    <lineage>
        <taxon>Eukaryota</taxon>
        <taxon>Metazoa</taxon>
        <taxon>Chordata</taxon>
        <taxon>Craniata</taxon>
        <taxon>Vertebrata</taxon>
        <taxon>Euteleostomi</taxon>
        <taxon>Actinopterygii</taxon>
        <taxon>Neopterygii</taxon>
        <taxon>Teleostei</taxon>
        <taxon>Protacanthopterygii</taxon>
        <taxon>Salmoniformes</taxon>
        <taxon>Salmonidae</taxon>
        <taxon>Salmoninae</taxon>
        <taxon>Oncorhynchus</taxon>
    </lineage>
</organism>
<sequence>CILVRSLFYLFIRGGDRRKPLQLASFLHILAKTTTKKRPNCGRAKKGCGHVQGQGHKKKFVIRNIVEAAAVDISEASPVLPKLYVKLHYCVSCAIHCKVVRNHSTETRKDRTPPSHFRPSFLPQPM</sequence>
<keyword evidence="2 4" id="KW-0689">Ribosomal protein</keyword>
<feature type="compositionally biased region" description="Basic and acidic residues" evidence="5">
    <location>
        <begin position="104"/>
        <end position="113"/>
    </location>
</feature>
<dbReference type="InterPro" id="IPR038551">
    <property type="entry name" value="Ribosomal_eS26_sf"/>
</dbReference>
<dbReference type="PROSITE" id="PS00733">
    <property type="entry name" value="RIBOSOMAL_S26E"/>
    <property type="match status" value="1"/>
</dbReference>
<dbReference type="GeneTree" id="ENSGT00390000002517"/>
<dbReference type="GO" id="GO:0003735">
    <property type="term" value="F:structural constituent of ribosome"/>
    <property type="evidence" value="ECO:0007669"/>
    <property type="project" value="InterPro"/>
</dbReference>
<dbReference type="GO" id="GO:0022627">
    <property type="term" value="C:cytosolic small ribosomal subunit"/>
    <property type="evidence" value="ECO:0007669"/>
    <property type="project" value="TreeGrafter"/>
</dbReference>
<keyword evidence="3 4" id="KW-0687">Ribonucleoprotein</keyword>
<reference evidence="6" key="1">
    <citation type="submission" date="2020-07" db="EMBL/GenBank/DDBJ databases">
        <title>A long reads based de novo assembly of the rainbow trout Arlee double haploid line genome.</title>
        <authorList>
            <person name="Gao G."/>
            <person name="Palti Y."/>
        </authorList>
    </citation>
    <scope>NUCLEOTIDE SEQUENCE [LARGE SCALE GENOMIC DNA]</scope>
</reference>
<keyword evidence="7" id="KW-1185">Reference proteome</keyword>